<dbReference type="SUPFAM" id="SSF54001">
    <property type="entry name" value="Cysteine proteinases"/>
    <property type="match status" value="1"/>
</dbReference>
<keyword evidence="3" id="KW-1185">Reference proteome</keyword>
<protein>
    <recommendedName>
        <fullName evidence="4">Ubiquitin-like protease family profile domain-containing protein</fullName>
    </recommendedName>
</protein>
<sequence length="310" mass="35926">MGHELPPESQPDPSVPSFNFGPEFERPLATKEQPPKTPAEEPPQLETPQPTQMIKNDLEESVANWATVVKGKNSFDTIFKLRGHRFLETMRCQFMSMAPGLSASCDVLNAEENERFEKLVYCVLPEILQRMFEPYHHNWMDKKKKKPREISTLKNHQDYLIYLDKERLVSHRFLFTPVLYSEHWWIYVVDVAQLEIFVLNSKNIVSPNDERTTLNQFASNILDQMLRWARAPSMFKKGCCNNSTAYNIKQWTGPMLEEFRKKIVTKIILSKENSLRAEAIKAANDMRVTRPGPALRSPYVQISTPNLPSK</sequence>
<dbReference type="Proteomes" id="UP001341840">
    <property type="component" value="Unassembled WGS sequence"/>
</dbReference>
<feature type="region of interest" description="Disordered" evidence="1">
    <location>
        <begin position="1"/>
        <end position="50"/>
    </location>
</feature>
<comment type="caution">
    <text evidence="2">The sequence shown here is derived from an EMBL/GenBank/DDBJ whole genome shotgun (WGS) entry which is preliminary data.</text>
</comment>
<reference evidence="2 3" key="1">
    <citation type="journal article" date="2023" name="Plants (Basel)">
        <title>Bridging the Gap: Combining Genomics and Transcriptomics Approaches to Understand Stylosanthes scabra, an Orphan Legume from the Brazilian Caatinga.</title>
        <authorList>
            <person name="Ferreira-Neto J.R.C."/>
            <person name="da Silva M.D."/>
            <person name="Binneck E."/>
            <person name="de Melo N.F."/>
            <person name="da Silva R.H."/>
            <person name="de Melo A.L.T.M."/>
            <person name="Pandolfi V."/>
            <person name="Bustamante F.O."/>
            <person name="Brasileiro-Vidal A.C."/>
            <person name="Benko-Iseppon A.M."/>
        </authorList>
    </citation>
    <scope>NUCLEOTIDE SEQUENCE [LARGE SCALE GENOMIC DNA]</scope>
    <source>
        <tissue evidence="2">Leaves</tissue>
    </source>
</reference>
<gene>
    <name evidence="2" type="ORF">PIB30_031102</name>
</gene>
<evidence type="ECO:0008006" key="4">
    <source>
        <dbReference type="Google" id="ProtNLM"/>
    </source>
</evidence>
<dbReference type="InterPro" id="IPR038765">
    <property type="entry name" value="Papain-like_cys_pep_sf"/>
</dbReference>
<organism evidence="2 3">
    <name type="scientific">Stylosanthes scabra</name>
    <dbReference type="NCBI Taxonomy" id="79078"/>
    <lineage>
        <taxon>Eukaryota</taxon>
        <taxon>Viridiplantae</taxon>
        <taxon>Streptophyta</taxon>
        <taxon>Embryophyta</taxon>
        <taxon>Tracheophyta</taxon>
        <taxon>Spermatophyta</taxon>
        <taxon>Magnoliopsida</taxon>
        <taxon>eudicotyledons</taxon>
        <taxon>Gunneridae</taxon>
        <taxon>Pentapetalae</taxon>
        <taxon>rosids</taxon>
        <taxon>fabids</taxon>
        <taxon>Fabales</taxon>
        <taxon>Fabaceae</taxon>
        <taxon>Papilionoideae</taxon>
        <taxon>50 kb inversion clade</taxon>
        <taxon>dalbergioids sensu lato</taxon>
        <taxon>Dalbergieae</taxon>
        <taxon>Pterocarpus clade</taxon>
        <taxon>Stylosanthes</taxon>
    </lineage>
</organism>
<evidence type="ECO:0000313" key="2">
    <source>
        <dbReference type="EMBL" id="MED6158263.1"/>
    </source>
</evidence>
<accession>A0ABU6UEG3</accession>
<evidence type="ECO:0000313" key="3">
    <source>
        <dbReference type="Proteomes" id="UP001341840"/>
    </source>
</evidence>
<name>A0ABU6UEG3_9FABA</name>
<dbReference type="Gene3D" id="3.40.395.10">
    <property type="entry name" value="Adenoviral Proteinase, Chain A"/>
    <property type="match status" value="1"/>
</dbReference>
<dbReference type="EMBL" id="JASCZI010120961">
    <property type="protein sequence ID" value="MED6158263.1"/>
    <property type="molecule type" value="Genomic_DNA"/>
</dbReference>
<evidence type="ECO:0000256" key="1">
    <source>
        <dbReference type="SAM" id="MobiDB-lite"/>
    </source>
</evidence>
<proteinExistence type="predicted"/>